<dbReference type="GO" id="GO:0005384">
    <property type="term" value="F:manganese ion transmembrane transporter activity"/>
    <property type="evidence" value="ECO:0007669"/>
    <property type="project" value="TreeGrafter"/>
</dbReference>
<dbReference type="AlphaFoldDB" id="A0A0U5H876"/>
<geneLocation type="plasmid" evidence="8">
    <name>pSTJ001</name>
</geneLocation>
<proteinExistence type="predicted"/>
<evidence type="ECO:0000256" key="1">
    <source>
        <dbReference type="ARBA" id="ARBA00004141"/>
    </source>
</evidence>
<comment type="subcellular location">
    <subcellularLocation>
        <location evidence="1">Membrane</location>
        <topology evidence="1">Multi-pass membrane protein</topology>
    </subcellularLocation>
</comment>
<dbReference type="KEGG" id="hhb:Hhub_4093"/>
<evidence type="ECO:0000256" key="6">
    <source>
        <dbReference type="SAM" id="Phobius"/>
    </source>
</evidence>
<evidence type="ECO:0000256" key="3">
    <source>
        <dbReference type="ARBA" id="ARBA00022692"/>
    </source>
</evidence>
<dbReference type="PANTHER" id="PTHR11706:SF33">
    <property type="entry name" value="NATURAL RESISTANCE-ASSOCIATED MACROPHAGE PROTEIN 2"/>
    <property type="match status" value="1"/>
</dbReference>
<dbReference type="PANTHER" id="PTHR11706">
    <property type="entry name" value="SOLUTE CARRIER PROTEIN FAMILY 11 MEMBER"/>
    <property type="match status" value="1"/>
</dbReference>
<accession>A0A0U5H876</accession>
<sequence>MSDRTGGVASVQTLRESFQRMGPSWVAGAIAAGPASLASLITAGGGYGYALFWVVVLSAVAGAFAQYLAMRLGLLTERGIVAVVEDHLGDSWAWLLVLDVVLAAGSAQLLIMKTVATVSETITGVDARIWGVVWAVVLAVGLATRGYRFLEVVAKALVAGVVVAFLASLFVVPVDAGAAARGLVPALPSGSALVAAGVLGGAVHITLITMHSYTMRAREWTVEEYGLATFDVGASMLVAFGAYSVAVFLVTASVLTTGDLSAVEAARALGPLAGRYAEWLFLLGLLGAAVSTLGGNTMAPPFLLADKQGWDTTVDDDRYRGLLVAAALLSAPGAFIGGPVLSQLSLVLAIGTVGTPFAIVVVLYLLNSAAVPESPSTLTNLGGLALLAVTGALAANFVAEQVAGGVDALSGAILAFAVVLTAATVALVAKYVRLSMAGPVASNE</sequence>
<feature type="transmembrane region" description="Helical" evidence="6">
    <location>
        <begin position="344"/>
        <end position="366"/>
    </location>
</feature>
<feature type="transmembrane region" description="Helical" evidence="6">
    <location>
        <begin position="91"/>
        <end position="111"/>
    </location>
</feature>
<name>A0A0U5H876_9EURY</name>
<dbReference type="GO" id="GO:0034755">
    <property type="term" value="P:iron ion transmembrane transport"/>
    <property type="evidence" value="ECO:0007669"/>
    <property type="project" value="TreeGrafter"/>
</dbReference>
<evidence type="ECO:0000313" key="7">
    <source>
        <dbReference type="EMBL" id="CQH63477.1"/>
    </source>
</evidence>
<feature type="transmembrane region" description="Helical" evidence="6">
    <location>
        <begin position="50"/>
        <end position="70"/>
    </location>
</feature>
<organism evidence="7 8">
    <name type="scientific">Halobacterium hubeiense</name>
    <dbReference type="NCBI Taxonomy" id="1407499"/>
    <lineage>
        <taxon>Archaea</taxon>
        <taxon>Methanobacteriati</taxon>
        <taxon>Methanobacteriota</taxon>
        <taxon>Stenosarchaea group</taxon>
        <taxon>Halobacteria</taxon>
        <taxon>Halobacteriales</taxon>
        <taxon>Halobacteriaceae</taxon>
        <taxon>Halobacterium</taxon>
    </lineage>
</organism>
<keyword evidence="3 6" id="KW-0812">Transmembrane</keyword>
<evidence type="ECO:0000256" key="5">
    <source>
        <dbReference type="ARBA" id="ARBA00023136"/>
    </source>
</evidence>
<dbReference type="EMBL" id="LN831303">
    <property type="protein sequence ID" value="CQH63477.1"/>
    <property type="molecule type" value="Genomic_DNA"/>
</dbReference>
<feature type="transmembrane region" description="Helical" evidence="6">
    <location>
        <begin position="192"/>
        <end position="213"/>
    </location>
</feature>
<gene>
    <name evidence="7" type="primary">mntH</name>
    <name evidence="7" type="ORF">HHUB_4093</name>
</gene>
<keyword evidence="2" id="KW-0813">Transport</keyword>
<keyword evidence="5 6" id="KW-0472">Membrane</keyword>
<feature type="transmembrane region" description="Helical" evidence="6">
    <location>
        <begin position="127"/>
        <end position="145"/>
    </location>
</feature>
<evidence type="ECO:0000256" key="2">
    <source>
        <dbReference type="ARBA" id="ARBA00022448"/>
    </source>
</evidence>
<keyword evidence="8" id="KW-1185">Reference proteome</keyword>
<feature type="transmembrane region" description="Helical" evidence="6">
    <location>
        <begin position="378"/>
        <end position="399"/>
    </location>
</feature>
<evidence type="ECO:0000313" key="8">
    <source>
        <dbReference type="Proteomes" id="UP000066737"/>
    </source>
</evidence>
<feature type="transmembrane region" description="Helical" evidence="6">
    <location>
        <begin position="225"/>
        <end position="250"/>
    </location>
</feature>
<dbReference type="GO" id="GO:0015086">
    <property type="term" value="F:cadmium ion transmembrane transporter activity"/>
    <property type="evidence" value="ECO:0007669"/>
    <property type="project" value="TreeGrafter"/>
</dbReference>
<keyword evidence="4 6" id="KW-1133">Transmembrane helix</keyword>
<dbReference type="Pfam" id="PF01566">
    <property type="entry name" value="Nramp"/>
    <property type="match status" value="1"/>
</dbReference>
<dbReference type="Proteomes" id="UP000066737">
    <property type="component" value="Plasmid pSTJ001"/>
</dbReference>
<feature type="transmembrane region" description="Helical" evidence="6">
    <location>
        <begin position="319"/>
        <end position="338"/>
    </location>
</feature>
<feature type="transmembrane region" description="Helical" evidence="6">
    <location>
        <begin position="25"/>
        <end position="44"/>
    </location>
</feature>
<feature type="transmembrane region" description="Helical" evidence="6">
    <location>
        <begin position="411"/>
        <end position="429"/>
    </location>
</feature>
<feature type="transmembrane region" description="Helical" evidence="6">
    <location>
        <begin position="279"/>
        <end position="299"/>
    </location>
</feature>
<protein>
    <submittedName>
        <fullName evidence="7">NRAMP family transport protein (Probable substrate divalent metal cation)</fullName>
    </submittedName>
</protein>
<feature type="transmembrane region" description="Helical" evidence="6">
    <location>
        <begin position="152"/>
        <end position="172"/>
    </location>
</feature>
<evidence type="ECO:0000256" key="4">
    <source>
        <dbReference type="ARBA" id="ARBA00022989"/>
    </source>
</evidence>
<dbReference type="GO" id="GO:0005886">
    <property type="term" value="C:plasma membrane"/>
    <property type="evidence" value="ECO:0007669"/>
    <property type="project" value="TreeGrafter"/>
</dbReference>
<reference evidence="8" key="1">
    <citation type="journal article" date="2016" name="Environ. Microbiol.">
        <title>The complete genome of a viable archaeum isolated from 123-million-year-old rock salt.</title>
        <authorList>
            <person name="Jaakkola S.T."/>
            <person name="Pfeiffer F."/>
            <person name="Ravantti J.J."/>
            <person name="Guo Q."/>
            <person name="Liu Y."/>
            <person name="Chen X."/>
            <person name="Ma H."/>
            <person name="Yang C."/>
            <person name="Oksanen H.M."/>
            <person name="Bamford D.H."/>
        </authorList>
    </citation>
    <scope>NUCLEOTIDE SEQUENCE</scope>
    <source>
        <strain evidence="8">JI20-1</strain>
        <plasmid evidence="8">Plasmid pSTJ001</plasmid>
    </source>
</reference>
<dbReference type="InterPro" id="IPR001046">
    <property type="entry name" value="NRAMP_fam"/>
</dbReference>